<evidence type="ECO:0000313" key="9">
    <source>
        <dbReference type="EMBL" id="KAI1859082.1"/>
    </source>
</evidence>
<organism evidence="9 10">
    <name type="scientific">Neoarthrinium moseri</name>
    <dbReference type="NCBI Taxonomy" id="1658444"/>
    <lineage>
        <taxon>Eukaryota</taxon>
        <taxon>Fungi</taxon>
        <taxon>Dikarya</taxon>
        <taxon>Ascomycota</taxon>
        <taxon>Pezizomycotina</taxon>
        <taxon>Sordariomycetes</taxon>
        <taxon>Xylariomycetidae</taxon>
        <taxon>Amphisphaeriales</taxon>
        <taxon>Apiosporaceae</taxon>
        <taxon>Neoarthrinium</taxon>
    </lineage>
</organism>
<comment type="similarity">
    <text evidence="5">Belongs to the SAT4 family.</text>
</comment>
<feature type="compositionally biased region" description="Basic and acidic residues" evidence="6">
    <location>
        <begin position="490"/>
        <end position="499"/>
    </location>
</feature>
<dbReference type="Pfam" id="PF20684">
    <property type="entry name" value="Fung_rhodopsin"/>
    <property type="match status" value="1"/>
</dbReference>
<dbReference type="PANTHER" id="PTHR33048">
    <property type="entry name" value="PTH11-LIKE INTEGRAL MEMBRANE PROTEIN (AFU_ORTHOLOGUE AFUA_5G11245)"/>
    <property type="match status" value="1"/>
</dbReference>
<dbReference type="Proteomes" id="UP000829685">
    <property type="component" value="Unassembled WGS sequence"/>
</dbReference>
<evidence type="ECO:0000256" key="7">
    <source>
        <dbReference type="SAM" id="Phobius"/>
    </source>
</evidence>
<feature type="region of interest" description="Disordered" evidence="6">
    <location>
        <begin position="437"/>
        <end position="499"/>
    </location>
</feature>
<dbReference type="InterPro" id="IPR049326">
    <property type="entry name" value="Rhodopsin_dom_fungi"/>
</dbReference>
<feature type="compositionally biased region" description="Polar residues" evidence="6">
    <location>
        <begin position="460"/>
        <end position="471"/>
    </location>
</feature>
<keyword evidence="2 7" id="KW-0812">Transmembrane</keyword>
<feature type="transmembrane region" description="Helical" evidence="7">
    <location>
        <begin position="33"/>
        <end position="55"/>
    </location>
</feature>
<evidence type="ECO:0000313" key="10">
    <source>
        <dbReference type="Proteomes" id="UP000829685"/>
    </source>
</evidence>
<dbReference type="EMBL" id="JAFIMR010000035">
    <property type="protein sequence ID" value="KAI1859082.1"/>
    <property type="molecule type" value="Genomic_DNA"/>
</dbReference>
<keyword evidence="10" id="KW-1185">Reference proteome</keyword>
<dbReference type="InterPro" id="IPR052337">
    <property type="entry name" value="SAT4-like"/>
</dbReference>
<gene>
    <name evidence="9" type="ORF">JX265_010559</name>
</gene>
<evidence type="ECO:0000256" key="6">
    <source>
        <dbReference type="SAM" id="MobiDB-lite"/>
    </source>
</evidence>
<dbReference type="GO" id="GO:0016020">
    <property type="term" value="C:membrane"/>
    <property type="evidence" value="ECO:0007669"/>
    <property type="project" value="UniProtKB-SubCell"/>
</dbReference>
<evidence type="ECO:0000259" key="8">
    <source>
        <dbReference type="Pfam" id="PF20684"/>
    </source>
</evidence>
<feature type="transmembrane region" description="Helical" evidence="7">
    <location>
        <begin position="149"/>
        <end position="171"/>
    </location>
</feature>
<accession>A0A9P9WE61</accession>
<feature type="transmembrane region" description="Helical" evidence="7">
    <location>
        <begin position="227"/>
        <end position="247"/>
    </location>
</feature>
<dbReference type="OrthoDB" id="444631at2759"/>
<dbReference type="PANTHER" id="PTHR33048:SF123">
    <property type="entry name" value="INTEGRAL MEMBRANE PROTEIN"/>
    <property type="match status" value="1"/>
</dbReference>
<evidence type="ECO:0000256" key="1">
    <source>
        <dbReference type="ARBA" id="ARBA00004141"/>
    </source>
</evidence>
<feature type="compositionally biased region" description="Low complexity" evidence="6">
    <location>
        <begin position="437"/>
        <end position="451"/>
    </location>
</feature>
<protein>
    <recommendedName>
        <fullName evidence="8">Rhodopsin domain-containing protein</fullName>
    </recommendedName>
</protein>
<feature type="transmembrane region" description="Helical" evidence="7">
    <location>
        <begin position="67"/>
        <end position="91"/>
    </location>
</feature>
<evidence type="ECO:0000256" key="4">
    <source>
        <dbReference type="ARBA" id="ARBA00023136"/>
    </source>
</evidence>
<feature type="domain" description="Rhodopsin" evidence="8">
    <location>
        <begin position="55"/>
        <end position="295"/>
    </location>
</feature>
<name>A0A9P9WE61_9PEZI</name>
<evidence type="ECO:0000256" key="2">
    <source>
        <dbReference type="ARBA" id="ARBA00022692"/>
    </source>
</evidence>
<keyword evidence="4 7" id="KW-0472">Membrane</keyword>
<keyword evidence="3 7" id="KW-1133">Transmembrane helix</keyword>
<comment type="caution">
    <text evidence="9">The sequence shown here is derived from an EMBL/GenBank/DDBJ whole genome shotgun (WGS) entry which is preliminary data.</text>
</comment>
<comment type="subcellular location">
    <subcellularLocation>
        <location evidence="1">Membrane</location>
        <topology evidence="1">Multi-pass membrane protein</topology>
    </subcellularLocation>
</comment>
<reference evidence="9" key="1">
    <citation type="submission" date="2021-03" db="EMBL/GenBank/DDBJ databases">
        <title>Revisited historic fungal species revealed as producer of novel bioactive compounds through whole genome sequencing and comparative genomics.</title>
        <authorList>
            <person name="Vignolle G.A."/>
            <person name="Hochenegger N."/>
            <person name="Mach R.L."/>
            <person name="Mach-Aigner A.R."/>
            <person name="Javad Rahimi M."/>
            <person name="Salim K.A."/>
            <person name="Chan C.M."/>
            <person name="Lim L.B.L."/>
            <person name="Cai F."/>
            <person name="Druzhinina I.S."/>
            <person name="U'Ren J.M."/>
            <person name="Derntl C."/>
        </authorList>
    </citation>
    <scope>NUCLEOTIDE SEQUENCE</scope>
    <source>
        <strain evidence="9">TUCIM 5799</strain>
    </source>
</reference>
<evidence type="ECO:0000256" key="5">
    <source>
        <dbReference type="ARBA" id="ARBA00038359"/>
    </source>
</evidence>
<sequence>MTLDLPYNLSLPLAVENETNSTNDGGLKLDNDLGIPGALVGIILPHVICTLFVLLRVCSRLACLKKWFVDDTLMVIAWIWSTAVCTVYGLAVQAPGIRDARITTESSIVPYLLRTYLGLIFYQLCLCFTKLSIAAFYLRMLSSKPAMRWLSWATIVLVVGFGVPLLFMSLLQCYPTKGRVLGRPMGCLDFTELLVFSSCMHTATDAWLIILIVPTISRLDLPTRQKVALTIILSLGIFVIAASMIRLQLSLHKDFRPTTGVQGSNTMAFFIMTVLECDTAIICASAPMIRPIISKMWPPSPKEQPRIRQQDRSFNLTTVVSYHGYPWTEPNTPLVRSRNGSLANMRVSMPRPPIPAFNSSHRTPTSLSLKSMVSARLPRSRGLTMTGPDTTPILDKACNEAESRRTSVGFEGYEDQYLGYGEKKKSKFKGSPIKVIGSSKEWSSSQESFMSPKDPASPRTLGSNPRPSGDTSNDEERHHDIGGSIAQSLRDIDKPELDR</sequence>
<feature type="transmembrane region" description="Helical" evidence="7">
    <location>
        <begin position="111"/>
        <end position="137"/>
    </location>
</feature>
<dbReference type="AlphaFoldDB" id="A0A9P9WE61"/>
<feature type="transmembrane region" description="Helical" evidence="7">
    <location>
        <begin position="193"/>
        <end position="215"/>
    </location>
</feature>
<evidence type="ECO:0000256" key="3">
    <source>
        <dbReference type="ARBA" id="ARBA00022989"/>
    </source>
</evidence>
<proteinExistence type="inferred from homology"/>